<dbReference type="AlphaFoldDB" id="A0A9X2ARQ8"/>
<sequence length="455" mass="47485">MTGVALTRVLAEFVAGHRGETMPAAVGQEATRAIADCIGAAMAGRSEPVAGIVSAQAAGETGPCVLWGHGATTTARNAALINGCVAHAHAIDDTHESMRGHPSVPVVPAVFAVADEIGAGGAQRLSAYAVGVEVAAKLGRAVNDRHAQIGWHTTCTLGSVGAAAAAAHLLGLDAHRTAHALGMAASMAGGLRVNFGTMTKPLHAGLAAHNGVLAARLAAGGMTASPVALEGGEGFLDLFCGAVHSRPERAVESLGQPYELLQPGIVYKLYPTCSLMHALIDLVLDAVAGGHIERHDVAQVRCRISRRLEAARGKRWPAGGMEAKFHVEYCVGVALAYGRQALGDFSDASVHDPLLRPWADRILVEVGDDFPADNGDFAEVIVTHRTRPEFRARQAKPRGHPSLPLSAAEHAGKFVRCAQPLLGEARARNLHETLMQMPALTADDLRRALALDSQP</sequence>
<evidence type="ECO:0000313" key="5">
    <source>
        <dbReference type="Proteomes" id="UP001139447"/>
    </source>
</evidence>
<dbReference type="GO" id="GO:0016829">
    <property type="term" value="F:lyase activity"/>
    <property type="evidence" value="ECO:0007669"/>
    <property type="project" value="InterPro"/>
</dbReference>
<comment type="caution">
    <text evidence="4">The sequence shown here is derived from an EMBL/GenBank/DDBJ whole genome shotgun (WGS) entry which is preliminary data.</text>
</comment>
<dbReference type="RefSeq" id="WP_243307097.1">
    <property type="nucleotide sequence ID" value="NZ_JALGBI010000001.1"/>
</dbReference>
<comment type="similarity">
    <text evidence="1">Belongs to the PrpD family.</text>
</comment>
<accession>A0A9X2ARQ8</accession>
<dbReference type="PANTHER" id="PTHR16943">
    <property type="entry name" value="2-METHYLCITRATE DEHYDRATASE-RELATED"/>
    <property type="match status" value="1"/>
</dbReference>
<dbReference type="Gene3D" id="3.30.1330.120">
    <property type="entry name" value="2-methylcitrate dehydratase PrpD"/>
    <property type="match status" value="1"/>
</dbReference>
<gene>
    <name evidence="4" type="ORF">MMF98_14635</name>
</gene>
<keyword evidence="5" id="KW-1185">Reference proteome</keyword>
<dbReference type="SUPFAM" id="SSF103378">
    <property type="entry name" value="2-methylcitrate dehydratase PrpD"/>
    <property type="match status" value="1"/>
</dbReference>
<feature type="domain" description="MmgE/PrpD N-terminal" evidence="2">
    <location>
        <begin position="10"/>
        <end position="242"/>
    </location>
</feature>
<evidence type="ECO:0000256" key="1">
    <source>
        <dbReference type="ARBA" id="ARBA00006174"/>
    </source>
</evidence>
<dbReference type="InterPro" id="IPR005656">
    <property type="entry name" value="MmgE_PrpD"/>
</dbReference>
<organism evidence="4 5">
    <name type="scientific">Variovorax terrae</name>
    <dbReference type="NCBI Taxonomy" id="2923278"/>
    <lineage>
        <taxon>Bacteria</taxon>
        <taxon>Pseudomonadati</taxon>
        <taxon>Pseudomonadota</taxon>
        <taxon>Betaproteobacteria</taxon>
        <taxon>Burkholderiales</taxon>
        <taxon>Comamonadaceae</taxon>
        <taxon>Variovorax</taxon>
    </lineage>
</organism>
<name>A0A9X2ARQ8_9BURK</name>
<dbReference type="InterPro" id="IPR045337">
    <property type="entry name" value="MmgE_PrpD_C"/>
</dbReference>
<dbReference type="EMBL" id="JALGBI010000001">
    <property type="protein sequence ID" value="MCJ0764451.1"/>
    <property type="molecule type" value="Genomic_DNA"/>
</dbReference>
<dbReference type="Pfam" id="PF19305">
    <property type="entry name" value="MmgE_PrpD_C"/>
    <property type="match status" value="1"/>
</dbReference>
<protein>
    <submittedName>
        <fullName evidence="4">MmgE/PrpD family protein</fullName>
    </submittedName>
</protein>
<dbReference type="InterPro" id="IPR042188">
    <property type="entry name" value="MmgE/PrpD_sf_2"/>
</dbReference>
<feature type="domain" description="MmgE/PrpD C-terminal" evidence="3">
    <location>
        <begin position="270"/>
        <end position="430"/>
    </location>
</feature>
<dbReference type="Proteomes" id="UP001139447">
    <property type="component" value="Unassembled WGS sequence"/>
</dbReference>
<proteinExistence type="inferred from homology"/>
<evidence type="ECO:0000259" key="3">
    <source>
        <dbReference type="Pfam" id="PF19305"/>
    </source>
</evidence>
<dbReference type="Pfam" id="PF03972">
    <property type="entry name" value="MmgE_PrpD_N"/>
    <property type="match status" value="1"/>
</dbReference>
<dbReference type="PANTHER" id="PTHR16943:SF8">
    <property type="entry name" value="2-METHYLCITRATE DEHYDRATASE"/>
    <property type="match status" value="1"/>
</dbReference>
<evidence type="ECO:0000259" key="2">
    <source>
        <dbReference type="Pfam" id="PF03972"/>
    </source>
</evidence>
<dbReference type="InterPro" id="IPR042183">
    <property type="entry name" value="MmgE/PrpD_sf_1"/>
</dbReference>
<dbReference type="Gene3D" id="1.10.4100.10">
    <property type="entry name" value="2-methylcitrate dehydratase PrpD"/>
    <property type="match status" value="1"/>
</dbReference>
<dbReference type="InterPro" id="IPR045336">
    <property type="entry name" value="MmgE_PrpD_N"/>
</dbReference>
<dbReference type="InterPro" id="IPR036148">
    <property type="entry name" value="MmgE/PrpD_sf"/>
</dbReference>
<evidence type="ECO:0000313" key="4">
    <source>
        <dbReference type="EMBL" id="MCJ0764451.1"/>
    </source>
</evidence>
<reference evidence="4" key="1">
    <citation type="submission" date="2022-03" db="EMBL/GenBank/DDBJ databases">
        <authorList>
            <person name="Woo C.Y."/>
        </authorList>
    </citation>
    <scope>NUCLEOTIDE SEQUENCE</scope>
    <source>
        <strain evidence="4">CYS-02</strain>
    </source>
</reference>